<evidence type="ECO:0000256" key="4">
    <source>
        <dbReference type="ARBA" id="ARBA00022801"/>
    </source>
</evidence>
<dbReference type="InterPro" id="IPR011356">
    <property type="entry name" value="Leucine_aapep/pepB"/>
</dbReference>
<evidence type="ECO:0000259" key="9">
    <source>
        <dbReference type="Pfam" id="PF00883"/>
    </source>
</evidence>
<evidence type="ECO:0000256" key="3">
    <source>
        <dbReference type="ARBA" id="ARBA00022670"/>
    </source>
</evidence>
<dbReference type="Gene3D" id="3.40.630.10">
    <property type="entry name" value="Zn peptidases"/>
    <property type="match status" value="1"/>
</dbReference>
<reference evidence="10" key="1">
    <citation type="submission" date="2020-02" db="EMBL/GenBank/DDBJ databases">
        <authorList>
            <person name="Meier V. D."/>
        </authorList>
    </citation>
    <scope>NUCLEOTIDE SEQUENCE</scope>
    <source>
        <strain evidence="10">AVDCRST_MAG93</strain>
    </source>
</reference>
<evidence type="ECO:0000256" key="6">
    <source>
        <dbReference type="ARBA" id="ARBA00049972"/>
    </source>
</evidence>
<dbReference type="GO" id="GO:0006508">
    <property type="term" value="P:proteolysis"/>
    <property type="evidence" value="ECO:0007669"/>
    <property type="project" value="UniProtKB-KW"/>
</dbReference>
<feature type="non-terminal residue" evidence="10">
    <location>
        <position position="1"/>
    </location>
</feature>
<dbReference type="Pfam" id="PF00883">
    <property type="entry name" value="Peptidase_M17"/>
    <property type="match status" value="1"/>
</dbReference>
<evidence type="ECO:0000256" key="1">
    <source>
        <dbReference type="ARBA" id="ARBA00009528"/>
    </source>
</evidence>
<keyword evidence="3" id="KW-0645">Protease</keyword>
<protein>
    <recommendedName>
        <fullName evidence="7">Probable cytosol aminopeptidase</fullName>
    </recommendedName>
    <alternativeName>
        <fullName evidence="8">Leucine aminopeptidase</fullName>
    </alternativeName>
    <alternativeName>
        <fullName evidence="5">Leucyl aminopeptidase</fullName>
    </alternativeName>
</protein>
<evidence type="ECO:0000313" key="10">
    <source>
        <dbReference type="EMBL" id="CAA9221167.1"/>
    </source>
</evidence>
<keyword evidence="2 10" id="KW-0031">Aminopeptidase</keyword>
<comment type="function">
    <text evidence="6">Presumably involved in the processing and regular turnover of intracellular proteins. Catalyzes the removal of unsubstituted N-terminal amino acids from various peptides.</text>
</comment>
<accession>A0A6J4HFW7</accession>
<gene>
    <name evidence="10" type="ORF">AVDCRST_MAG93-454</name>
</gene>
<comment type="similarity">
    <text evidence="1">Belongs to the peptidase M17 family.</text>
</comment>
<feature type="domain" description="Cytosol aminopeptidase" evidence="9">
    <location>
        <begin position="2"/>
        <end position="91"/>
    </location>
</feature>
<dbReference type="GO" id="GO:0070006">
    <property type="term" value="F:metalloaminopeptidase activity"/>
    <property type="evidence" value="ECO:0007669"/>
    <property type="project" value="InterPro"/>
</dbReference>
<organism evidence="10">
    <name type="scientific">uncultured Chloroflexia bacterium</name>
    <dbReference type="NCBI Taxonomy" id="1672391"/>
    <lineage>
        <taxon>Bacteria</taxon>
        <taxon>Bacillati</taxon>
        <taxon>Chloroflexota</taxon>
        <taxon>Chloroflexia</taxon>
        <taxon>environmental samples</taxon>
    </lineage>
</organism>
<name>A0A6J4HFW7_9CHLR</name>
<dbReference type="AlphaFoldDB" id="A0A6J4HFW7"/>
<dbReference type="GO" id="GO:0005737">
    <property type="term" value="C:cytoplasm"/>
    <property type="evidence" value="ECO:0007669"/>
    <property type="project" value="InterPro"/>
</dbReference>
<keyword evidence="4 10" id="KW-0378">Hydrolase</keyword>
<evidence type="ECO:0000256" key="8">
    <source>
        <dbReference type="ARBA" id="ARBA00050061"/>
    </source>
</evidence>
<proteinExistence type="inferred from homology"/>
<dbReference type="PANTHER" id="PTHR11963:SF23">
    <property type="entry name" value="CYTOSOL AMINOPEPTIDASE"/>
    <property type="match status" value="1"/>
</dbReference>
<evidence type="ECO:0000256" key="5">
    <source>
        <dbReference type="ARBA" id="ARBA00033172"/>
    </source>
</evidence>
<dbReference type="SUPFAM" id="SSF53187">
    <property type="entry name" value="Zn-dependent exopeptidases"/>
    <property type="match status" value="1"/>
</dbReference>
<dbReference type="EMBL" id="CADCTR010000150">
    <property type="protein sequence ID" value="CAA9221167.1"/>
    <property type="molecule type" value="Genomic_DNA"/>
</dbReference>
<dbReference type="GO" id="GO:0030145">
    <property type="term" value="F:manganese ion binding"/>
    <property type="evidence" value="ECO:0007669"/>
    <property type="project" value="InterPro"/>
</dbReference>
<sequence>AQLEAAGEQTGEYLWRLPLHPNYATDMRSSIADIKNVVEGGGPGAGLGAHFIGYFVENTPWAHIDIASVDLRTSALPTVPDGFSGFGVRLLDRFVRDFRSVQGSSPVQAAK</sequence>
<evidence type="ECO:0000256" key="7">
    <source>
        <dbReference type="ARBA" id="ARBA00050021"/>
    </source>
</evidence>
<dbReference type="InterPro" id="IPR000819">
    <property type="entry name" value="Peptidase_M17_C"/>
</dbReference>
<evidence type="ECO:0000256" key="2">
    <source>
        <dbReference type="ARBA" id="ARBA00022438"/>
    </source>
</evidence>
<dbReference type="PANTHER" id="PTHR11963">
    <property type="entry name" value="LEUCINE AMINOPEPTIDASE-RELATED"/>
    <property type="match status" value="1"/>
</dbReference>